<dbReference type="GeneTree" id="ENSGT00390000007160"/>
<proteinExistence type="evidence at protein level"/>
<dbReference type="GO" id="GO:0005615">
    <property type="term" value="C:extracellular space"/>
    <property type="evidence" value="ECO:0000318"/>
    <property type="project" value="GO_Central"/>
</dbReference>
<dbReference type="OrthoDB" id="5597848at2759"/>
<keyword evidence="3" id="KW-0964">Secreted</keyword>
<organism evidence="8 9">
    <name type="scientific">Gallus gallus</name>
    <name type="common">Chicken</name>
    <dbReference type="NCBI Taxonomy" id="9031"/>
    <lineage>
        <taxon>Eukaryota</taxon>
        <taxon>Metazoa</taxon>
        <taxon>Chordata</taxon>
        <taxon>Craniata</taxon>
        <taxon>Vertebrata</taxon>
        <taxon>Euteleostomi</taxon>
        <taxon>Archelosauria</taxon>
        <taxon>Archosauria</taxon>
        <taxon>Dinosauria</taxon>
        <taxon>Saurischia</taxon>
        <taxon>Theropoda</taxon>
        <taxon>Coelurosauria</taxon>
        <taxon>Aves</taxon>
        <taxon>Neognathae</taxon>
        <taxon>Galloanserae</taxon>
        <taxon>Galliformes</taxon>
        <taxon>Phasianidae</taxon>
        <taxon>Phasianinae</taxon>
        <taxon>Gallus</taxon>
    </lineage>
</organism>
<dbReference type="Proteomes" id="UP000000539">
    <property type="component" value="Chromosome 12"/>
</dbReference>
<dbReference type="GO" id="GO:1905897">
    <property type="term" value="P:regulation of response to endoplasmic reticulum stress"/>
    <property type="evidence" value="ECO:0007669"/>
    <property type="project" value="Ensembl"/>
</dbReference>
<feature type="domain" description="ARMET N-terminal" evidence="7">
    <location>
        <begin position="27"/>
        <end position="120"/>
    </location>
</feature>
<feature type="signal peptide" evidence="6">
    <location>
        <begin position="1"/>
        <end position="22"/>
    </location>
</feature>
<dbReference type="InterPro" id="IPR045332">
    <property type="entry name" value="ARMET_N"/>
</dbReference>
<evidence type="ECO:0000256" key="3">
    <source>
        <dbReference type="ARBA" id="ARBA00022525"/>
    </source>
</evidence>
<evidence type="ECO:0007829" key="10">
    <source>
        <dbReference type="PeptideAtlas" id="A0A8V1A7N4"/>
    </source>
</evidence>
<sequence>MRAAHGLWATLALLLLPAGSRALRDGECEVCVTFLGRFYQSLKDNNVEFTPASIEKELMKSCREAKGKENRLCYYIGATSDAATKIINEVSKPMSHHIPVEKICEKLKKKDSQICELKYGELPGGENGCTFLGYCITVGKSMLKSWRSAAWVVAQAGLLSVNILHSCMGMLRWGCWLLTPLAPAEPLLDLPGASSAVLKALLE</sequence>
<evidence type="ECO:0000313" key="8">
    <source>
        <dbReference type="Ensembl" id="ENSGALP00010041959.1"/>
    </source>
</evidence>
<keyword evidence="9" id="KW-1185">Reference proteome</keyword>
<dbReference type="Ensembl" id="ENSGALT00010068216.1">
    <property type="protein sequence ID" value="ENSGALP00010041959.1"/>
    <property type="gene ID" value="ENSGALG00010028153.1"/>
</dbReference>
<evidence type="ECO:0000256" key="6">
    <source>
        <dbReference type="SAM" id="SignalP"/>
    </source>
</evidence>
<keyword evidence="10" id="KW-1267">Proteomics identification</keyword>
<name>A0A8V1A7N4_CHICK</name>
<evidence type="ECO:0000256" key="5">
    <source>
        <dbReference type="ARBA" id="ARBA00023157"/>
    </source>
</evidence>
<evidence type="ECO:0000256" key="1">
    <source>
        <dbReference type="ARBA" id="ARBA00004613"/>
    </source>
</evidence>
<dbReference type="AlphaFoldDB" id="A0A8V1A7N4"/>
<dbReference type="InterPro" id="IPR045333">
    <property type="entry name" value="ARMET-like"/>
</dbReference>
<dbReference type="FunFam" id="1.10.225.10:FF:000003">
    <property type="entry name" value="Mesencephalic astrocyte-derived neurotrophic factor"/>
    <property type="match status" value="1"/>
</dbReference>
<reference evidence="8" key="1">
    <citation type="submission" date="2020-11" db="EMBL/GenBank/DDBJ databases">
        <title>Gallus gallus (Chicken) genome, bGalGal1, GRCg7b, maternal haplotype autosomes + Z &amp; W.</title>
        <authorList>
            <person name="Warren W."/>
            <person name="Formenti G."/>
            <person name="Fedrigo O."/>
            <person name="Haase B."/>
            <person name="Mountcastle J."/>
            <person name="Balacco J."/>
            <person name="Tracey A."/>
            <person name="Schneider V."/>
            <person name="Okimoto R."/>
            <person name="Cheng H."/>
            <person name="Hawken R."/>
            <person name="Howe K."/>
            <person name="Jarvis E.D."/>
        </authorList>
    </citation>
    <scope>NUCLEOTIDE SEQUENCE [LARGE SCALE GENOMIC DNA]</scope>
    <source>
        <strain evidence="8">Broiler</strain>
    </source>
</reference>
<keyword evidence="4 6" id="KW-0732">Signal</keyword>
<dbReference type="GO" id="GO:0071542">
    <property type="term" value="P:dopaminergic neuron differentiation"/>
    <property type="evidence" value="ECO:0000318"/>
    <property type="project" value="GO_Central"/>
</dbReference>
<evidence type="ECO:0000259" key="7">
    <source>
        <dbReference type="Pfam" id="PF20145"/>
    </source>
</evidence>
<protein>
    <submittedName>
        <fullName evidence="8">Mesencephalic astrocyte derived neurotrophic factor</fullName>
    </submittedName>
</protein>
<evidence type="ECO:0000313" key="9">
    <source>
        <dbReference type="Proteomes" id="UP000000539"/>
    </source>
</evidence>
<keyword evidence="5" id="KW-1015">Disulfide bond</keyword>
<evidence type="ECO:0000256" key="4">
    <source>
        <dbReference type="ARBA" id="ARBA00022729"/>
    </source>
</evidence>
<gene>
    <name evidence="8" type="primary">MANF</name>
</gene>
<dbReference type="Gene3D" id="1.10.225.10">
    <property type="entry name" value="Saposin-like"/>
    <property type="match status" value="1"/>
</dbReference>
<comment type="subcellular location">
    <subcellularLocation>
        <location evidence="1">Secreted</location>
    </subcellularLocation>
</comment>
<dbReference type="GO" id="GO:0002014">
    <property type="term" value="P:vasoconstriction of artery involved in ischemic response to lowering of systemic arterial blood pressure"/>
    <property type="evidence" value="ECO:0007669"/>
    <property type="project" value="Ensembl"/>
</dbReference>
<dbReference type="PANTHER" id="PTHR12990:SF10">
    <property type="entry name" value="MESENCEPHALIC ASTROCYTE-DERIVED NEUROTROPHIC FACTOR"/>
    <property type="match status" value="1"/>
</dbReference>
<reference evidence="8" key="3">
    <citation type="submission" date="2025-09" db="UniProtKB">
        <authorList>
            <consortium name="Ensembl"/>
        </authorList>
    </citation>
    <scope>IDENTIFICATION</scope>
    <source>
        <strain evidence="8">broiler</strain>
    </source>
</reference>
<dbReference type="PANTHER" id="PTHR12990">
    <property type="entry name" value="ARMET-LIKE PROTEIN"/>
    <property type="match status" value="1"/>
</dbReference>
<dbReference type="GO" id="GO:0036500">
    <property type="term" value="P:ATF6-mediated unfolded protein response"/>
    <property type="evidence" value="ECO:0007669"/>
    <property type="project" value="Ensembl"/>
</dbReference>
<dbReference type="GO" id="GO:0005783">
    <property type="term" value="C:endoplasmic reticulum"/>
    <property type="evidence" value="ECO:0000318"/>
    <property type="project" value="GO_Central"/>
</dbReference>
<dbReference type="GO" id="GO:0005788">
    <property type="term" value="C:endoplasmic reticulum lumen"/>
    <property type="evidence" value="ECO:0007669"/>
    <property type="project" value="Ensembl"/>
</dbReference>
<reference evidence="8" key="2">
    <citation type="submission" date="2025-08" db="UniProtKB">
        <authorList>
            <consortium name="Ensembl"/>
        </authorList>
    </citation>
    <scope>IDENTIFICATION</scope>
    <source>
        <strain evidence="8">broiler</strain>
    </source>
</reference>
<dbReference type="Pfam" id="PF20145">
    <property type="entry name" value="ARMET_N"/>
    <property type="match status" value="1"/>
</dbReference>
<dbReference type="GO" id="GO:0120146">
    <property type="term" value="F:sulfatide binding"/>
    <property type="evidence" value="ECO:0007669"/>
    <property type="project" value="Ensembl"/>
</dbReference>
<evidence type="ECO:0000256" key="2">
    <source>
        <dbReference type="ARBA" id="ARBA00005617"/>
    </source>
</evidence>
<feature type="chain" id="PRO_5036483681" evidence="6">
    <location>
        <begin position="23"/>
        <end position="203"/>
    </location>
</feature>
<dbReference type="FunCoup" id="A0A8V1A7N4">
    <property type="interactions" value="268"/>
</dbReference>
<accession>A0A8V1A7N4</accession>
<dbReference type="GO" id="GO:0031175">
    <property type="term" value="P:neuron projection development"/>
    <property type="evidence" value="ECO:0000318"/>
    <property type="project" value="GO_Central"/>
</dbReference>
<comment type="similarity">
    <text evidence="2">Belongs to the ARMET family.</text>
</comment>